<evidence type="ECO:0000256" key="1">
    <source>
        <dbReference type="SAM" id="SignalP"/>
    </source>
</evidence>
<protein>
    <submittedName>
        <fullName evidence="2">Uncharacterized protein</fullName>
    </submittedName>
</protein>
<feature type="chain" id="PRO_5046554800" evidence="1">
    <location>
        <begin position="22"/>
        <end position="60"/>
    </location>
</feature>
<evidence type="ECO:0000313" key="3">
    <source>
        <dbReference type="Proteomes" id="UP001569904"/>
    </source>
</evidence>
<gene>
    <name evidence="2" type="ORF">SM436_10120</name>
</gene>
<evidence type="ECO:0000313" key="2">
    <source>
        <dbReference type="EMBL" id="MFA1554042.1"/>
    </source>
</evidence>
<proteinExistence type="predicted"/>
<name>A0ABV4QTV7_9ACTN</name>
<keyword evidence="3" id="KW-1185">Reference proteome</keyword>
<feature type="signal peptide" evidence="1">
    <location>
        <begin position="1"/>
        <end position="21"/>
    </location>
</feature>
<accession>A0ABV4QTV7</accession>
<dbReference type="RefSeq" id="WP_371940427.1">
    <property type="nucleotide sequence ID" value="NZ_JAXCEH010000004.1"/>
</dbReference>
<reference evidence="2 3" key="1">
    <citation type="submission" date="2023-11" db="EMBL/GenBank/DDBJ databases">
        <title>Actinomadura monticuli sp. nov., isolated from volcanic ash.</title>
        <authorList>
            <person name="Lee S.D."/>
            <person name="Yang H."/>
            <person name="Kim I.S."/>
        </authorList>
    </citation>
    <scope>NUCLEOTIDE SEQUENCE [LARGE SCALE GENOMIC DNA]</scope>
    <source>
        <strain evidence="2 3">DSM 45346</strain>
    </source>
</reference>
<organism evidence="2 3">
    <name type="scientific">Actinomadura chokoriensis</name>
    <dbReference type="NCBI Taxonomy" id="454156"/>
    <lineage>
        <taxon>Bacteria</taxon>
        <taxon>Bacillati</taxon>
        <taxon>Actinomycetota</taxon>
        <taxon>Actinomycetes</taxon>
        <taxon>Streptosporangiales</taxon>
        <taxon>Thermomonosporaceae</taxon>
        <taxon>Actinomadura</taxon>
    </lineage>
</organism>
<sequence length="60" mass="5599">MTPAAALTTSGGLLVAAGSIAAWTPSGDGTLDAGAAVLAFGTASALRNGRALASRAVPSS</sequence>
<comment type="caution">
    <text evidence="2">The sequence shown here is derived from an EMBL/GenBank/DDBJ whole genome shotgun (WGS) entry which is preliminary data.</text>
</comment>
<dbReference type="Proteomes" id="UP001569904">
    <property type="component" value="Unassembled WGS sequence"/>
</dbReference>
<dbReference type="EMBL" id="JAXCEH010000004">
    <property type="protein sequence ID" value="MFA1554042.1"/>
    <property type="molecule type" value="Genomic_DNA"/>
</dbReference>
<keyword evidence="1" id="KW-0732">Signal</keyword>